<dbReference type="EMBL" id="JAGXEW010000032">
    <property type="protein sequence ID" value="KAK1155056.1"/>
    <property type="molecule type" value="Genomic_DNA"/>
</dbReference>
<evidence type="ECO:0000256" key="7">
    <source>
        <dbReference type="SAM" id="SignalP"/>
    </source>
</evidence>
<dbReference type="Pfam" id="PF13895">
    <property type="entry name" value="Ig_2"/>
    <property type="match status" value="1"/>
</dbReference>
<dbReference type="InterPro" id="IPR056386">
    <property type="entry name" value="Ig_CD22"/>
</dbReference>
<dbReference type="InterPro" id="IPR036179">
    <property type="entry name" value="Ig-like_dom_sf"/>
</dbReference>
<dbReference type="InterPro" id="IPR013783">
    <property type="entry name" value="Ig-like_fold"/>
</dbReference>
<dbReference type="SMART" id="SM00409">
    <property type="entry name" value="IG"/>
    <property type="match status" value="3"/>
</dbReference>
<evidence type="ECO:0000256" key="3">
    <source>
        <dbReference type="ARBA" id="ARBA00045430"/>
    </source>
</evidence>
<dbReference type="PANTHER" id="PTHR46013">
    <property type="entry name" value="VASCULAR CELL ADHESION MOLECULE 1"/>
    <property type="match status" value="1"/>
</dbReference>
<feature type="domain" description="Ig-like" evidence="8">
    <location>
        <begin position="148"/>
        <end position="230"/>
    </location>
</feature>
<dbReference type="Proteomes" id="UP001230051">
    <property type="component" value="Unassembled WGS sequence"/>
</dbReference>
<feature type="chain" id="PRO_5041986070" description="B-cell receptor CD22" evidence="7">
    <location>
        <begin position="23"/>
        <end position="441"/>
    </location>
</feature>
<name>A0AAD8FV72_ACIOX</name>
<evidence type="ECO:0000256" key="6">
    <source>
        <dbReference type="SAM" id="Phobius"/>
    </source>
</evidence>
<keyword evidence="6" id="KW-0472">Membrane</keyword>
<feature type="region of interest" description="Disordered" evidence="5">
    <location>
        <begin position="365"/>
        <end position="399"/>
    </location>
</feature>
<comment type="function">
    <text evidence="3">Most highly expressed siglec (sialic acid-binding immunoglobulin-like lectin) on B-cells that plays a role in various aspects of B-cell biology including differentiation, antigen presentation, and trafficking to bone marrow. Binds to alpha 2,6-linked sialic acid residues of surface molecules such as CD22 itself, CD45 and IgM in a cis configuration. Can also bind to ligands on other cells as an adhesion molecule in a trans configuration. Acts as an inhibitory coreceptor on the surface of B-cells and inhibits B-cell receptor induced signaling, characterized by inhibition of the calcium mobilization and cellular activation. Mechanistically, the immunoreceptor tyrosine-based inhibitory motif domain is phosphorylated by the Src kinase LYN, which in turn leads to the recruitment of the protein tyrosine phosphatase 1/PTPN6, leading to the negative regulation of BCR signaling. If this negative signaling from is of sufficient strength, apoptosis of the B-cell can be induced.</text>
</comment>
<feature type="domain" description="Ig-like" evidence="8">
    <location>
        <begin position="235"/>
        <end position="322"/>
    </location>
</feature>
<proteinExistence type="predicted"/>
<evidence type="ECO:0000256" key="1">
    <source>
        <dbReference type="ARBA" id="ARBA00040106"/>
    </source>
</evidence>
<keyword evidence="9" id="KW-0675">Receptor</keyword>
<keyword evidence="7" id="KW-0732">Signal</keyword>
<organism evidence="9 10">
    <name type="scientific">Acipenser oxyrinchus oxyrinchus</name>
    <dbReference type="NCBI Taxonomy" id="40147"/>
    <lineage>
        <taxon>Eukaryota</taxon>
        <taxon>Metazoa</taxon>
        <taxon>Chordata</taxon>
        <taxon>Craniata</taxon>
        <taxon>Vertebrata</taxon>
        <taxon>Euteleostomi</taxon>
        <taxon>Actinopterygii</taxon>
        <taxon>Chondrostei</taxon>
        <taxon>Acipenseriformes</taxon>
        <taxon>Acipenseridae</taxon>
        <taxon>Acipenser</taxon>
    </lineage>
</organism>
<dbReference type="InterPro" id="IPR003599">
    <property type="entry name" value="Ig_sub"/>
</dbReference>
<evidence type="ECO:0000313" key="9">
    <source>
        <dbReference type="EMBL" id="KAK1155056.1"/>
    </source>
</evidence>
<comment type="subunit">
    <text evidence="4">Predominantly monomer of isoform CD22-beta. Also found as heterodimer of isoform CD22-beta and a shorter isoform. Interacts with PTPN6/SHP-1, LYN, SYK, PIK3R1/PIK3R2 and PLCG1 upon phosphorylation. Interacts with GRB2, INPP5D and SHC1 upon phosphorylation. May form a complex with INPP5D/SHIP, GRB2 and SHC1.</text>
</comment>
<evidence type="ECO:0000256" key="2">
    <source>
        <dbReference type="ARBA" id="ARBA00041781"/>
    </source>
</evidence>
<dbReference type="SUPFAM" id="SSF48726">
    <property type="entry name" value="Immunoglobulin"/>
    <property type="match status" value="3"/>
</dbReference>
<dbReference type="Gene3D" id="2.60.40.10">
    <property type="entry name" value="Immunoglobulins"/>
    <property type="match status" value="3"/>
</dbReference>
<gene>
    <name evidence="9" type="primary">CD22</name>
    <name evidence="9" type="ORF">AOXY_G27397</name>
</gene>
<protein>
    <recommendedName>
        <fullName evidence="1">B-cell receptor CD22</fullName>
    </recommendedName>
    <alternativeName>
        <fullName evidence="2">Sialic acid-binding Ig-like lectin 2</fullName>
    </alternativeName>
</protein>
<keyword evidence="10" id="KW-1185">Reference proteome</keyword>
<dbReference type="InterPro" id="IPR007110">
    <property type="entry name" value="Ig-like_dom"/>
</dbReference>
<sequence>MFLKEIFCILVTSLYNVPGVQGGEWGVNYPPQEMCALRGSSVVIPCTYYYPERYKDTVLTVVTVKWFRSSIPGIADRDTYVYHSTGINVSPEYKNRTEYLGNKVKNCTLQIHDLQSNDADKYYFRFETNQQDGKWTGASGVSLSITEPKVTLDPPVPDHTVKEGSFVSLTCGFDRCTLSDSSIVWYREGQPISNEKSNKLQFNVSYEHSGKYCCASAENSSFKSEEINLIVKYSPKNTSASVRAPGGIEEGSSVTLTCTSNANPPVSSYTWFRRDGNGNEEKARQQHLNFSSITSSDSGDYYCEANNSLGAQNSSSVRLSVTGRIINEGMKTILAIVAASIAFGILMLGIIVFIKRRNKPSIEESFNNAESQDRTDNISNIVGDSNLDRNEPILQGPAGEDDIQYTAIHFQPKRPERKKHQEEEEDASVIYSTVAKPANKT</sequence>
<keyword evidence="6" id="KW-1133">Transmembrane helix</keyword>
<feature type="region of interest" description="Disordered" evidence="5">
    <location>
        <begin position="412"/>
        <end position="441"/>
    </location>
</feature>
<keyword evidence="6" id="KW-0812">Transmembrane</keyword>
<dbReference type="InterPro" id="IPR003598">
    <property type="entry name" value="Ig_sub2"/>
</dbReference>
<evidence type="ECO:0000259" key="8">
    <source>
        <dbReference type="PROSITE" id="PS50835"/>
    </source>
</evidence>
<dbReference type="Pfam" id="PF24518">
    <property type="entry name" value="Ig_CD22"/>
    <property type="match status" value="1"/>
</dbReference>
<evidence type="ECO:0000256" key="4">
    <source>
        <dbReference type="ARBA" id="ARBA00046458"/>
    </source>
</evidence>
<dbReference type="PROSITE" id="PS50835">
    <property type="entry name" value="IG_LIKE"/>
    <property type="match status" value="2"/>
</dbReference>
<dbReference type="Pfam" id="PF13927">
    <property type="entry name" value="Ig_3"/>
    <property type="match status" value="1"/>
</dbReference>
<dbReference type="PANTHER" id="PTHR46013:SF8">
    <property type="entry name" value="B-CELL RECEPTOR CD22-RELATED"/>
    <property type="match status" value="1"/>
</dbReference>
<dbReference type="SMART" id="SM00408">
    <property type="entry name" value="IGc2"/>
    <property type="match status" value="2"/>
</dbReference>
<reference evidence="9" key="1">
    <citation type="submission" date="2022-02" db="EMBL/GenBank/DDBJ databases">
        <title>Atlantic sturgeon de novo genome assembly.</title>
        <authorList>
            <person name="Stock M."/>
            <person name="Klopp C."/>
            <person name="Guiguen Y."/>
            <person name="Cabau C."/>
            <person name="Parinello H."/>
            <person name="Santidrian Yebra-Pimentel E."/>
            <person name="Kuhl H."/>
            <person name="Dirks R.P."/>
            <person name="Guessner J."/>
            <person name="Wuertz S."/>
            <person name="Du K."/>
            <person name="Schartl M."/>
        </authorList>
    </citation>
    <scope>NUCLEOTIDE SEQUENCE</scope>
    <source>
        <strain evidence="9">STURGEONOMICS-FGT-2020</strain>
        <tissue evidence="9">Whole blood</tissue>
    </source>
</reference>
<evidence type="ECO:0000256" key="5">
    <source>
        <dbReference type="SAM" id="MobiDB-lite"/>
    </source>
</evidence>
<feature type="signal peptide" evidence="7">
    <location>
        <begin position="1"/>
        <end position="22"/>
    </location>
</feature>
<feature type="transmembrane region" description="Helical" evidence="6">
    <location>
        <begin position="333"/>
        <end position="354"/>
    </location>
</feature>
<accession>A0AAD8FV72</accession>
<comment type="caution">
    <text evidence="9">The sequence shown here is derived from an EMBL/GenBank/DDBJ whole genome shotgun (WGS) entry which is preliminary data.</text>
</comment>
<dbReference type="AlphaFoldDB" id="A0AAD8FV72"/>
<evidence type="ECO:0000313" key="10">
    <source>
        <dbReference type="Proteomes" id="UP001230051"/>
    </source>
</evidence>